<feature type="transmembrane region" description="Helical" evidence="2">
    <location>
        <begin position="499"/>
        <end position="518"/>
    </location>
</feature>
<dbReference type="KEGG" id="agh:M3I41_02520"/>
<gene>
    <name evidence="3" type="ORF">M3I41_02520</name>
</gene>
<sequence>MIANWLPTLTTLPSLLLALFGTGWVLAVSAGLRGSLRRLALAPAFSFALYSVLGVVAARAHLHWDWNPVINATILCALLMLSLRWALRRWIGTDPASVTRGGGALDGWKEQLRADASLIGAAVVTWLLSAFPFFYGGASDRPIQLGDALYHYNQVWAITNTENTSMFSANQRLFGLTEAHSFYPTVWHQIVSLASPSWETNVATTNALIALVALLWCISIVYLSRELFTDRPLAPYVSLALTALIPAFPWLLTIDKAMWPYCLAVAVCPAVAAFMLQCVHRCGFSWRSGHKVLGVCALLTPLPAVYGVAVAHPSALVVLGWPLVILAWARTGLEGYRMVAGGKHLRGGALLALAFGVVIAVAVAVFVPGPWYDYIHRGTVRDWNYLSAKLQSLPLLSYGTVGQNLLTPIHWALAFLQLAGIYTAFRYCKYRSLVVAWLCCLPLTFATMAPIPVLTELTGVFYNNPLRTEAMTAIALIPLLTLGFLEVAKRISLHGREVLAAAGAVFLAATSLSAPLLLGDTRQVFFPNTSDANFMVSESELAMIHRLPDVLPREAVVIGDPVSGAGLLPFMTGRRSVWVFAGTKAEDVDGTYLLKNFRKIHTDPKVCQLLRKHGIDYYYQDVNRRFSGYNTSQYRSGLYGVVTWSGFTKIAAASDGSAVVWRIDVCNLGQRPVVAKTLSPADPEWEPNGIPDPPPGVKYDHWPGAQEL</sequence>
<feature type="transmembrane region" description="Helical" evidence="2">
    <location>
        <begin position="470"/>
        <end position="487"/>
    </location>
</feature>
<feature type="transmembrane region" description="Helical" evidence="2">
    <location>
        <begin position="39"/>
        <end position="62"/>
    </location>
</feature>
<dbReference type="Proteomes" id="UP000830236">
    <property type="component" value="Chromosome"/>
</dbReference>
<feature type="transmembrane region" description="Helical" evidence="2">
    <location>
        <begin position="432"/>
        <end position="450"/>
    </location>
</feature>
<feature type="transmembrane region" description="Helical" evidence="2">
    <location>
        <begin position="405"/>
        <end position="425"/>
    </location>
</feature>
<keyword evidence="2" id="KW-0472">Membrane</keyword>
<feature type="transmembrane region" description="Helical" evidence="2">
    <location>
        <begin position="233"/>
        <end position="252"/>
    </location>
</feature>
<keyword evidence="2" id="KW-1133">Transmembrane helix</keyword>
<feature type="transmembrane region" description="Helical" evidence="2">
    <location>
        <begin position="12"/>
        <end position="32"/>
    </location>
</feature>
<feature type="transmembrane region" description="Helical" evidence="2">
    <location>
        <begin position="116"/>
        <end position="135"/>
    </location>
</feature>
<dbReference type="InterPro" id="IPR046671">
    <property type="entry name" value="DUF6541"/>
</dbReference>
<dbReference type="Pfam" id="PF20176">
    <property type="entry name" value="DUF6541"/>
    <property type="match status" value="1"/>
</dbReference>
<evidence type="ECO:0000256" key="2">
    <source>
        <dbReference type="SAM" id="Phobius"/>
    </source>
</evidence>
<feature type="transmembrane region" description="Helical" evidence="2">
    <location>
        <begin position="258"/>
        <end position="280"/>
    </location>
</feature>
<keyword evidence="2" id="KW-0812">Transmembrane</keyword>
<protein>
    <recommendedName>
        <fullName evidence="5">Beta-carotene 15,15'-monooxygenase</fullName>
    </recommendedName>
</protein>
<feature type="transmembrane region" description="Helical" evidence="2">
    <location>
        <begin position="202"/>
        <end position="221"/>
    </location>
</feature>
<accession>A0A9E7AIG4</accession>
<feature type="region of interest" description="Disordered" evidence="1">
    <location>
        <begin position="679"/>
        <end position="708"/>
    </location>
</feature>
<reference evidence="3" key="1">
    <citation type="submission" date="2022-05" db="EMBL/GenBank/DDBJ databases">
        <title>Using nanopore sequencing to obtain complete genomes from saliva samples.</title>
        <authorList>
            <person name="Baker J.L."/>
        </authorList>
    </citation>
    <scope>NUCLEOTIDE SEQUENCE</scope>
    <source>
        <strain evidence="3">JCVI-JB-Ag32</strain>
    </source>
</reference>
<evidence type="ECO:0000313" key="4">
    <source>
        <dbReference type="Proteomes" id="UP000830236"/>
    </source>
</evidence>
<feature type="transmembrane region" description="Helical" evidence="2">
    <location>
        <begin position="315"/>
        <end position="333"/>
    </location>
</feature>
<dbReference type="AlphaFoldDB" id="A0A9E7AIG4"/>
<dbReference type="EMBL" id="CP097095">
    <property type="protein sequence ID" value="UQF80171.1"/>
    <property type="molecule type" value="Genomic_DNA"/>
</dbReference>
<name>A0A9E7AIG4_9ACTO</name>
<feature type="transmembrane region" description="Helical" evidence="2">
    <location>
        <begin position="345"/>
        <end position="367"/>
    </location>
</feature>
<organism evidence="3 4">
    <name type="scientific">Actinomyces graevenitzii</name>
    <dbReference type="NCBI Taxonomy" id="55565"/>
    <lineage>
        <taxon>Bacteria</taxon>
        <taxon>Bacillati</taxon>
        <taxon>Actinomycetota</taxon>
        <taxon>Actinomycetes</taxon>
        <taxon>Actinomycetales</taxon>
        <taxon>Actinomycetaceae</taxon>
        <taxon>Actinomyces</taxon>
    </lineage>
</organism>
<feature type="transmembrane region" description="Helical" evidence="2">
    <location>
        <begin position="68"/>
        <end position="87"/>
    </location>
</feature>
<proteinExistence type="predicted"/>
<evidence type="ECO:0000313" key="3">
    <source>
        <dbReference type="EMBL" id="UQF80171.1"/>
    </source>
</evidence>
<evidence type="ECO:0000256" key="1">
    <source>
        <dbReference type="SAM" id="MobiDB-lite"/>
    </source>
</evidence>
<evidence type="ECO:0008006" key="5">
    <source>
        <dbReference type="Google" id="ProtNLM"/>
    </source>
</evidence>
<feature type="transmembrane region" description="Helical" evidence="2">
    <location>
        <begin position="292"/>
        <end position="309"/>
    </location>
</feature>